<proteinExistence type="predicted"/>
<gene>
    <name evidence="2" type="ORF">ElP_65640</name>
</gene>
<dbReference type="EMBL" id="CP036426">
    <property type="protein sequence ID" value="QDV38609.1"/>
    <property type="molecule type" value="Genomic_DNA"/>
</dbReference>
<keyword evidence="3" id="KW-1185">Reference proteome</keyword>
<dbReference type="Proteomes" id="UP000317835">
    <property type="component" value="Chromosome"/>
</dbReference>
<evidence type="ECO:0000256" key="1">
    <source>
        <dbReference type="SAM" id="MobiDB-lite"/>
    </source>
</evidence>
<dbReference type="RefSeq" id="WP_145277239.1">
    <property type="nucleotide sequence ID" value="NZ_CP036426.1"/>
</dbReference>
<protein>
    <submittedName>
        <fullName evidence="2">Uncharacterized protein</fullName>
    </submittedName>
</protein>
<evidence type="ECO:0000313" key="3">
    <source>
        <dbReference type="Proteomes" id="UP000317835"/>
    </source>
</evidence>
<dbReference type="OrthoDB" id="10008101at2"/>
<feature type="region of interest" description="Disordered" evidence="1">
    <location>
        <begin position="35"/>
        <end position="61"/>
    </location>
</feature>
<reference evidence="2 3" key="1">
    <citation type="submission" date="2019-02" db="EMBL/GenBank/DDBJ databases">
        <title>Deep-cultivation of Planctomycetes and their phenomic and genomic characterization uncovers novel biology.</title>
        <authorList>
            <person name="Wiegand S."/>
            <person name="Jogler M."/>
            <person name="Boedeker C."/>
            <person name="Pinto D."/>
            <person name="Vollmers J."/>
            <person name="Rivas-Marin E."/>
            <person name="Kohn T."/>
            <person name="Peeters S.H."/>
            <person name="Heuer A."/>
            <person name="Rast P."/>
            <person name="Oberbeckmann S."/>
            <person name="Bunk B."/>
            <person name="Jeske O."/>
            <person name="Meyerdierks A."/>
            <person name="Storesund J.E."/>
            <person name="Kallscheuer N."/>
            <person name="Luecker S."/>
            <person name="Lage O.M."/>
            <person name="Pohl T."/>
            <person name="Merkel B.J."/>
            <person name="Hornburger P."/>
            <person name="Mueller R.-W."/>
            <person name="Bruemmer F."/>
            <person name="Labrenz M."/>
            <person name="Spormann A.M."/>
            <person name="Op den Camp H."/>
            <person name="Overmann J."/>
            <person name="Amann R."/>
            <person name="Jetten M.S.M."/>
            <person name="Mascher T."/>
            <person name="Medema M.H."/>
            <person name="Devos D.P."/>
            <person name="Kaster A.-K."/>
            <person name="Ovreas L."/>
            <person name="Rohde M."/>
            <person name="Galperin M.Y."/>
            <person name="Jogler C."/>
        </authorList>
    </citation>
    <scope>NUCLEOTIDE SEQUENCE [LARGE SCALE GENOMIC DNA]</scope>
    <source>
        <strain evidence="2 3">ElP</strain>
    </source>
</reference>
<evidence type="ECO:0000313" key="2">
    <source>
        <dbReference type="EMBL" id="QDV38609.1"/>
    </source>
</evidence>
<name>A0A518HCM6_9BACT</name>
<dbReference type="KEGG" id="tpla:ElP_65640"/>
<accession>A0A518HCM6</accession>
<dbReference type="AlphaFoldDB" id="A0A518HCM6"/>
<sequence>MRAIRAGRRLSQLLALAAVCGVVMIYAGCGGPENETVIPKEPPAEKAKDSMDYYRNQMQQK</sequence>
<feature type="compositionally biased region" description="Basic and acidic residues" evidence="1">
    <location>
        <begin position="42"/>
        <end position="52"/>
    </location>
</feature>
<organism evidence="2 3">
    <name type="scientific">Tautonia plasticadhaerens</name>
    <dbReference type="NCBI Taxonomy" id="2527974"/>
    <lineage>
        <taxon>Bacteria</taxon>
        <taxon>Pseudomonadati</taxon>
        <taxon>Planctomycetota</taxon>
        <taxon>Planctomycetia</taxon>
        <taxon>Isosphaerales</taxon>
        <taxon>Isosphaeraceae</taxon>
        <taxon>Tautonia</taxon>
    </lineage>
</organism>